<dbReference type="VEuPathDB" id="AmoebaDB:NAEGRDRAFT_76003"/>
<dbReference type="GeneID" id="8862273"/>
<dbReference type="AlphaFoldDB" id="D2W3N2"/>
<dbReference type="OrthoDB" id="10339312at2759"/>
<dbReference type="Proteomes" id="UP000006671">
    <property type="component" value="Unassembled WGS sequence"/>
</dbReference>
<dbReference type="InParanoid" id="D2W3N2"/>
<dbReference type="KEGG" id="ngr:NAEGRDRAFT_76003"/>
<dbReference type="Gene3D" id="3.40.190.10">
    <property type="entry name" value="Periplasmic binding protein-like II"/>
    <property type="match status" value="2"/>
</dbReference>
<organism evidence="2">
    <name type="scientific">Naegleria gruberi</name>
    <name type="common">Amoeba</name>
    <dbReference type="NCBI Taxonomy" id="5762"/>
    <lineage>
        <taxon>Eukaryota</taxon>
        <taxon>Discoba</taxon>
        <taxon>Heterolobosea</taxon>
        <taxon>Tetramitia</taxon>
        <taxon>Eutetramitia</taxon>
        <taxon>Vahlkampfiidae</taxon>
        <taxon>Naegleria</taxon>
    </lineage>
</organism>
<protein>
    <submittedName>
        <fullName evidence="1">Predicted protein</fullName>
    </submittedName>
</protein>
<dbReference type="SUPFAM" id="SSF53850">
    <property type="entry name" value="Periplasmic binding protein-like II"/>
    <property type="match status" value="1"/>
</dbReference>
<dbReference type="RefSeq" id="XP_002669082.1">
    <property type="nucleotide sequence ID" value="XM_002669036.1"/>
</dbReference>
<sequence length="245" mass="27387">MGTVPVTQEFTDAIDSGMQDVITDTSFSFQYYKLMLFNVPAIEICTTRAKYPTKNPFIGRTQLNMCIELGTIYPHYEVKHLVSKMLVDKINANYKINLKVEYRYLNTSKLGFFATMRQGVDSGYCDMISSNTTPTDERKKVSHFQCSYGTTAQGFLRSGLEPERKLSSLNDLNQTGIIVGAYAGTTYETLVKTKLSAATYVPFYEVNNQYQSINAKSVHALIGDGTDLQICANLESMVEQKIGSS</sequence>
<evidence type="ECO:0000313" key="1">
    <source>
        <dbReference type="EMBL" id="EFC36338.1"/>
    </source>
</evidence>
<keyword evidence="2" id="KW-1185">Reference proteome</keyword>
<reference evidence="1 2" key="1">
    <citation type="journal article" date="2010" name="Cell">
        <title>The genome of Naegleria gruberi illuminates early eukaryotic versatility.</title>
        <authorList>
            <person name="Fritz-Laylin L.K."/>
            <person name="Prochnik S.E."/>
            <person name="Ginger M.L."/>
            <person name="Dacks J.B."/>
            <person name="Carpenter M.L."/>
            <person name="Field M.C."/>
            <person name="Kuo A."/>
            <person name="Paredez A."/>
            <person name="Chapman J."/>
            <person name="Pham J."/>
            <person name="Shu S."/>
            <person name="Neupane R."/>
            <person name="Cipriano M."/>
            <person name="Mancuso J."/>
            <person name="Tu H."/>
            <person name="Salamov A."/>
            <person name="Lindquist E."/>
            <person name="Shapiro H."/>
            <person name="Lucas S."/>
            <person name="Grigoriev I.V."/>
            <person name="Cande W.Z."/>
            <person name="Fulton C."/>
            <person name="Rokhsar D.S."/>
            <person name="Dawson S.C."/>
        </authorList>
    </citation>
    <scope>NUCLEOTIDE SEQUENCE [LARGE SCALE GENOMIC DNA]</scope>
    <source>
        <strain evidence="1 2">NEG-M</strain>
    </source>
</reference>
<evidence type="ECO:0000313" key="2">
    <source>
        <dbReference type="Proteomes" id="UP000006671"/>
    </source>
</evidence>
<accession>D2W3N2</accession>
<gene>
    <name evidence="1" type="ORF">NAEGRDRAFT_76003</name>
</gene>
<name>D2W3N2_NAEGR</name>
<proteinExistence type="predicted"/>
<dbReference type="EMBL" id="GG738932">
    <property type="protein sequence ID" value="EFC36338.1"/>
    <property type="molecule type" value="Genomic_DNA"/>
</dbReference>